<feature type="region of interest" description="Disordered" evidence="2">
    <location>
        <begin position="487"/>
        <end position="509"/>
    </location>
</feature>
<evidence type="ECO:0000313" key="5">
    <source>
        <dbReference type="Proteomes" id="UP000234323"/>
    </source>
</evidence>
<keyword evidence="1" id="KW-0862">Zinc</keyword>
<dbReference type="PROSITE" id="PS50966">
    <property type="entry name" value="ZF_SWIM"/>
    <property type="match status" value="1"/>
</dbReference>
<dbReference type="AlphaFoldDB" id="A0A2I1GY59"/>
<dbReference type="GO" id="GO:0003676">
    <property type="term" value="F:nucleic acid binding"/>
    <property type="evidence" value="ECO:0007669"/>
    <property type="project" value="InterPro"/>
</dbReference>
<feature type="region of interest" description="Disordered" evidence="2">
    <location>
        <begin position="114"/>
        <end position="133"/>
    </location>
</feature>
<keyword evidence="5" id="KW-1185">Reference proteome</keyword>
<comment type="caution">
    <text evidence="4">The sequence shown here is derived from an EMBL/GenBank/DDBJ whole genome shotgun (WGS) entry which is preliminary data.</text>
</comment>
<name>A0A2I1GY59_9GLOM</name>
<organism evidence="4 5">
    <name type="scientific">Rhizophagus irregularis</name>
    <dbReference type="NCBI Taxonomy" id="588596"/>
    <lineage>
        <taxon>Eukaryota</taxon>
        <taxon>Fungi</taxon>
        <taxon>Fungi incertae sedis</taxon>
        <taxon>Mucoromycota</taxon>
        <taxon>Glomeromycotina</taxon>
        <taxon>Glomeromycetes</taxon>
        <taxon>Glomerales</taxon>
        <taxon>Glomeraceae</taxon>
        <taxon>Rhizophagus</taxon>
    </lineage>
</organism>
<proteinExistence type="predicted"/>
<accession>A0A2I1GY59</accession>
<evidence type="ECO:0000256" key="2">
    <source>
        <dbReference type="SAM" id="MobiDB-lite"/>
    </source>
</evidence>
<dbReference type="VEuPathDB" id="FungiDB:FUN_007625"/>
<evidence type="ECO:0000256" key="1">
    <source>
        <dbReference type="PROSITE-ProRule" id="PRU00325"/>
    </source>
</evidence>
<evidence type="ECO:0000259" key="3">
    <source>
        <dbReference type="PROSITE" id="PS50966"/>
    </source>
</evidence>
<reference evidence="4 5" key="1">
    <citation type="submission" date="2015-10" db="EMBL/GenBank/DDBJ databases">
        <title>Genome analyses suggest a sexual origin of heterokaryosis in a supposedly ancient asexual fungus.</title>
        <authorList>
            <person name="Ropars J."/>
            <person name="Sedzielewska K."/>
            <person name="Noel J."/>
            <person name="Charron P."/>
            <person name="Farinelli L."/>
            <person name="Marton T."/>
            <person name="Kruger M."/>
            <person name="Pelin A."/>
            <person name="Brachmann A."/>
            <person name="Corradi N."/>
        </authorList>
    </citation>
    <scope>NUCLEOTIDE SEQUENCE [LARGE SCALE GENOMIC DNA]</scope>
    <source>
        <strain evidence="4 5">A4</strain>
    </source>
</reference>
<dbReference type="InterPro" id="IPR007527">
    <property type="entry name" value="Znf_SWIM"/>
</dbReference>
<dbReference type="SUPFAM" id="SSF57756">
    <property type="entry name" value="Retrovirus zinc finger-like domains"/>
    <property type="match status" value="1"/>
</dbReference>
<dbReference type="GO" id="GO:0008270">
    <property type="term" value="F:zinc ion binding"/>
    <property type="evidence" value="ECO:0007669"/>
    <property type="project" value="UniProtKB-KW"/>
</dbReference>
<dbReference type="VEuPathDB" id="FungiDB:RhiirFUN_019558"/>
<sequence>MCQNFVLAEDEIFDEGNLDIVGDEEEEIVAIVPMGPILGSELEGLKATEYPLITSSIDLSVGTRFSSWKVAEYYLKEYGRQKGFVIKKYCVEYHKNSSSNSCERPVKKRTLTCENSGKYKPNKTKSIAHQRNKGSKKTDFIHKAVAASSSMTDVVEVLSARMQKEALNTSFIIWKHKSLTYHQPFVVKRFFSNIEKEIQKYFSSRIIDELHNQMCESVLYRCEKISIENAFEFEEDQMEQKMYNEDDNHSELNTQEDTNIPDDKVIETIEDCYDFCQTYLKALLATVSRDSIREIWRIIPYMSSNSYQHVILLKDGTFLCTCLLLVSRGIVCRHYFKLMVEDLSVLFHVMLMPSRWFKIDFWDQFDFISKEPFIGVSSQKYEDSNMQSMQSFFPKHYNNIQEVEFRHHVQKKMEYGKLMGNFKKALNYSIDDNDQKNLNDIILSYIAKKEEKRENEARLASIESQTSNNMRLGDGRIYNVESIKDPIIHKGKGRPPAKHLKASNEENSKVNSRKILKVNNGNEVEVTGGRKCRLCQEIGHYAPKCPNKGSNKEN</sequence>
<gene>
    <name evidence="4" type="ORF">RhiirA4_424617</name>
</gene>
<dbReference type="Proteomes" id="UP000234323">
    <property type="component" value="Unassembled WGS sequence"/>
</dbReference>
<dbReference type="EMBL" id="LLXI01001045">
    <property type="protein sequence ID" value="PKY51572.1"/>
    <property type="molecule type" value="Genomic_DNA"/>
</dbReference>
<dbReference type="VEuPathDB" id="FungiDB:RhiirFUN_019557"/>
<dbReference type="VEuPathDB" id="FungiDB:RhiirA1_465097"/>
<feature type="compositionally biased region" description="Basic residues" evidence="2">
    <location>
        <begin position="489"/>
        <end position="501"/>
    </location>
</feature>
<protein>
    <recommendedName>
        <fullName evidence="3">SWIM-type domain-containing protein</fullName>
    </recommendedName>
</protein>
<dbReference type="VEuPathDB" id="FungiDB:RhiirFUN_019556"/>
<dbReference type="VEuPathDB" id="FungiDB:FUN_023002"/>
<feature type="domain" description="SWIM-type" evidence="3">
    <location>
        <begin position="307"/>
        <end position="343"/>
    </location>
</feature>
<dbReference type="VEuPathDB" id="FungiDB:RhiirA1_390693"/>
<evidence type="ECO:0000313" key="4">
    <source>
        <dbReference type="EMBL" id="PKY51572.1"/>
    </source>
</evidence>
<dbReference type="InterPro" id="IPR036875">
    <property type="entry name" value="Znf_CCHC_sf"/>
</dbReference>
<keyword evidence="1" id="KW-0863">Zinc-finger</keyword>
<keyword evidence="1" id="KW-0479">Metal-binding</keyword>
<feature type="compositionally biased region" description="Basic residues" evidence="2">
    <location>
        <begin position="120"/>
        <end position="133"/>
    </location>
</feature>